<dbReference type="InterPro" id="IPR032750">
    <property type="entry name" value="TnsD_C"/>
</dbReference>
<keyword evidence="4" id="KW-1185">Reference proteome</keyword>
<dbReference type="EMBL" id="JAEAGR010000008">
    <property type="protein sequence ID" value="MBH1941104.1"/>
    <property type="molecule type" value="Genomic_DNA"/>
</dbReference>
<reference evidence="3" key="1">
    <citation type="submission" date="2020-12" db="EMBL/GenBank/DDBJ databases">
        <title>M. sibirica DSM 26468T genome.</title>
        <authorList>
            <person name="Thieme N."/>
            <person name="Rettenmaier R."/>
            <person name="Zverlov V."/>
            <person name="Liebl W."/>
        </authorList>
    </citation>
    <scope>NUCLEOTIDE SEQUENCE</scope>
    <source>
        <strain evidence="3">DSM 26468</strain>
    </source>
</reference>
<evidence type="ECO:0000313" key="3">
    <source>
        <dbReference type="EMBL" id="MBH1941104.1"/>
    </source>
</evidence>
<gene>
    <name evidence="3" type="ORF">I5677_09395</name>
</gene>
<feature type="domain" description="Transposon Tn7 transposition protein TnsD C-terminal" evidence="2">
    <location>
        <begin position="201"/>
        <end position="308"/>
    </location>
</feature>
<sequence length="572" mass="67926">MNFFPTPYPDEILYSTLGRYSIRSGNLKEIHNFEDLFSTRSSIATVELPVKLDALISNMPVDTLYTAEYFVKHHTLFPYYAAFIPPERAEEIINAMKDGNGSLTYIKLGLVSYSIDLNQYLRFCPQCFKEDIKIYGEPYWHRIHQITGVFICPKHKTPIYNSKELIRAGNRQRFINPTSDNCIVEKEIQYTDKVMEKMLWMAKDIDNLLKGGFKHKDQEWFKSQFRAKLIEKGYARMNNYIHQKKLKQDFQEFYEQEYLDLVQSPLSDSSQCWLSTMVRNNNRVTYALRYLLLARFLEIPLDTLFHVKLGWNTNSNNIGLKSIDSYKELWQERLKELAELNLSVREIATILNSTPKTIRKSIDELGITPFWKYNGGGRYIKKKYIETEEFKTKRRRSRKKWGELLDKYPDKSSNQIRQDHQSLYRWLSKYDIDWLRQHARKNKGRRNNVDWKQRDEELVVKVKQVVKEMQEGKPERITWTTVGSKLGVSGWMSKRKDKLPLTKQYIESVQESLQEFQIRKIKWGIKQLEKEDMEITLWNLVEVAGVKPRYMKSIKEDIKKSLLESGYECNFL</sequence>
<evidence type="ECO:0000313" key="4">
    <source>
        <dbReference type="Proteomes" id="UP000623269"/>
    </source>
</evidence>
<accession>A0A8J7HDS3</accession>
<feature type="domain" description="Transposon Tn7 transposition protein TnsD C-terminal" evidence="2">
    <location>
        <begin position="317"/>
        <end position="506"/>
    </location>
</feature>
<evidence type="ECO:0000259" key="1">
    <source>
        <dbReference type="Pfam" id="PF06527"/>
    </source>
</evidence>
<dbReference type="Pfam" id="PF06527">
    <property type="entry name" value="TniQ"/>
    <property type="match status" value="1"/>
</dbReference>
<dbReference type="RefSeq" id="WP_197661324.1">
    <property type="nucleotide sequence ID" value="NZ_JAEAGR010000008.1"/>
</dbReference>
<dbReference type="InterPro" id="IPR009492">
    <property type="entry name" value="TniQ"/>
</dbReference>
<dbReference type="AlphaFoldDB" id="A0A8J7HDS3"/>
<dbReference type="Proteomes" id="UP000623269">
    <property type="component" value="Unassembled WGS sequence"/>
</dbReference>
<dbReference type="Pfam" id="PF15978">
    <property type="entry name" value="TnsD"/>
    <property type="match status" value="2"/>
</dbReference>
<proteinExistence type="predicted"/>
<feature type="domain" description="TniQ" evidence="1">
    <location>
        <begin position="3"/>
        <end position="157"/>
    </location>
</feature>
<organism evidence="3 4">
    <name type="scientific">Mobilitalea sibirica</name>
    <dbReference type="NCBI Taxonomy" id="1462919"/>
    <lineage>
        <taxon>Bacteria</taxon>
        <taxon>Bacillati</taxon>
        <taxon>Bacillota</taxon>
        <taxon>Clostridia</taxon>
        <taxon>Lachnospirales</taxon>
        <taxon>Lachnospiraceae</taxon>
        <taxon>Mobilitalea</taxon>
    </lineage>
</organism>
<evidence type="ECO:0000259" key="2">
    <source>
        <dbReference type="Pfam" id="PF15978"/>
    </source>
</evidence>
<comment type="caution">
    <text evidence="3">The sequence shown here is derived from an EMBL/GenBank/DDBJ whole genome shotgun (WGS) entry which is preliminary data.</text>
</comment>
<name>A0A8J7HDS3_9FIRM</name>
<protein>
    <submittedName>
        <fullName evidence="3">TniQ family protein</fullName>
    </submittedName>
</protein>